<evidence type="ECO:0000256" key="4">
    <source>
        <dbReference type="ARBA" id="ARBA00022723"/>
    </source>
</evidence>
<keyword evidence="5 9" id="KW-0547">Nucleotide-binding</keyword>
<evidence type="ECO:0000256" key="10">
    <source>
        <dbReference type="RuleBase" id="RU003835"/>
    </source>
</evidence>
<dbReference type="PANTHER" id="PTHR21060:SF21">
    <property type="entry name" value="ACETATE KINASE"/>
    <property type="match status" value="1"/>
</dbReference>
<dbReference type="GO" id="GO:0006085">
    <property type="term" value="P:acetyl-CoA biosynthetic process"/>
    <property type="evidence" value="ECO:0007669"/>
    <property type="project" value="UniProtKB-UniRule"/>
</dbReference>
<keyword evidence="2 9" id="KW-0963">Cytoplasm</keyword>
<evidence type="ECO:0000256" key="7">
    <source>
        <dbReference type="ARBA" id="ARBA00022840"/>
    </source>
</evidence>
<dbReference type="Gene3D" id="3.30.420.40">
    <property type="match status" value="2"/>
</dbReference>
<dbReference type="GO" id="GO:0008776">
    <property type="term" value="F:acetate kinase activity"/>
    <property type="evidence" value="ECO:0007669"/>
    <property type="project" value="UniProtKB-UniRule"/>
</dbReference>
<feature type="binding site" evidence="9">
    <location>
        <position position="17"/>
    </location>
    <ligand>
        <name>ATP</name>
        <dbReference type="ChEBI" id="CHEBI:30616"/>
    </ligand>
</feature>
<keyword evidence="12" id="KW-1185">Reference proteome</keyword>
<dbReference type="UniPathway" id="UPA00340">
    <property type="reaction ID" value="UER00458"/>
</dbReference>
<protein>
    <recommendedName>
        <fullName evidence="9">Acetate kinase</fullName>
        <ecNumber evidence="9">2.7.2.1</ecNumber>
    </recommendedName>
    <alternativeName>
        <fullName evidence="9">Acetokinase</fullName>
    </alternativeName>
</protein>
<feature type="site" description="Transition state stabilizer" evidence="9">
    <location>
        <position position="180"/>
    </location>
</feature>
<dbReference type="GO" id="GO:0005524">
    <property type="term" value="F:ATP binding"/>
    <property type="evidence" value="ECO:0007669"/>
    <property type="project" value="UniProtKB-KW"/>
</dbReference>
<feature type="binding site" evidence="9">
    <location>
        <begin position="283"/>
        <end position="285"/>
    </location>
    <ligand>
        <name>ATP</name>
        <dbReference type="ChEBI" id="CHEBI:30616"/>
    </ligand>
</feature>
<dbReference type="GO" id="GO:0006083">
    <property type="term" value="P:acetate metabolic process"/>
    <property type="evidence" value="ECO:0007669"/>
    <property type="project" value="TreeGrafter"/>
</dbReference>
<keyword evidence="4 9" id="KW-0479">Metal-binding</keyword>
<dbReference type="NCBIfam" id="TIGR00016">
    <property type="entry name" value="ackA"/>
    <property type="match status" value="1"/>
</dbReference>
<dbReference type="OrthoDB" id="9802453at2"/>
<comment type="cofactor">
    <cofactor evidence="9">
        <name>Mg(2+)</name>
        <dbReference type="ChEBI" id="CHEBI:18420"/>
    </cofactor>
    <cofactor evidence="9">
        <name>Mn(2+)</name>
        <dbReference type="ChEBI" id="CHEBI:29035"/>
    </cofactor>
    <text evidence="9">Mg(2+). Can also accept Mn(2+).</text>
</comment>
<dbReference type="Pfam" id="PF00871">
    <property type="entry name" value="Acetate_kinase"/>
    <property type="match status" value="1"/>
</dbReference>
<comment type="caution">
    <text evidence="11">The sequence shown here is derived from an EMBL/GenBank/DDBJ whole genome shotgun (WGS) entry which is preliminary data.</text>
</comment>
<feature type="binding site" evidence="9">
    <location>
        <position position="91"/>
    </location>
    <ligand>
        <name>substrate</name>
    </ligand>
</feature>
<comment type="subcellular location">
    <subcellularLocation>
        <location evidence="9">Cytoplasm</location>
    </subcellularLocation>
</comment>
<comment type="function">
    <text evidence="9">Catalyzes the formation of acetyl phosphate from acetate and ATP. Can also catalyze the reverse reaction.</text>
</comment>
<feature type="site" description="Transition state stabilizer" evidence="9">
    <location>
        <position position="241"/>
    </location>
</feature>
<feature type="active site" description="Proton donor/acceptor" evidence="9">
    <location>
        <position position="148"/>
    </location>
</feature>
<keyword evidence="7 9" id="KW-0067">ATP-binding</keyword>
<organism evidence="11 12">
    <name type="scientific">Celerinatantimonas diazotrophica</name>
    <dbReference type="NCBI Taxonomy" id="412034"/>
    <lineage>
        <taxon>Bacteria</taxon>
        <taxon>Pseudomonadati</taxon>
        <taxon>Pseudomonadota</taxon>
        <taxon>Gammaproteobacteria</taxon>
        <taxon>Celerinatantimonadaceae</taxon>
        <taxon>Celerinatantimonas</taxon>
    </lineage>
</organism>
<gene>
    <name evidence="9" type="primary">ackA</name>
    <name evidence="11" type="ORF">EV690_1992</name>
</gene>
<dbReference type="SUPFAM" id="SSF53067">
    <property type="entry name" value="Actin-like ATPase domain"/>
    <property type="match status" value="2"/>
</dbReference>
<dbReference type="PROSITE" id="PS01076">
    <property type="entry name" value="ACETATE_KINASE_2"/>
    <property type="match status" value="1"/>
</dbReference>
<dbReference type="GO" id="GO:0005829">
    <property type="term" value="C:cytosol"/>
    <property type="evidence" value="ECO:0007669"/>
    <property type="project" value="TreeGrafter"/>
</dbReference>
<dbReference type="FunFam" id="3.30.420.40:FF:000041">
    <property type="entry name" value="Acetate kinase"/>
    <property type="match status" value="1"/>
</dbReference>
<dbReference type="PRINTS" id="PR00471">
    <property type="entry name" value="ACETATEKNASE"/>
</dbReference>
<feature type="binding site" evidence="9">
    <location>
        <position position="386"/>
    </location>
    <ligand>
        <name>Mg(2+)</name>
        <dbReference type="ChEBI" id="CHEBI:18420"/>
    </ligand>
</feature>
<comment type="pathway">
    <text evidence="9">Metabolic intermediate biosynthesis; acetyl-CoA biosynthesis; acetyl-CoA from acetate: step 1/2.</text>
</comment>
<evidence type="ECO:0000256" key="5">
    <source>
        <dbReference type="ARBA" id="ARBA00022741"/>
    </source>
</evidence>
<dbReference type="AlphaFoldDB" id="A0A4R1JLH4"/>
<dbReference type="InterPro" id="IPR023865">
    <property type="entry name" value="Aliphatic_acid_kinase_CS"/>
</dbReference>
<evidence type="ECO:0000313" key="12">
    <source>
        <dbReference type="Proteomes" id="UP000295565"/>
    </source>
</evidence>
<dbReference type="PROSITE" id="PS01075">
    <property type="entry name" value="ACETATE_KINASE_1"/>
    <property type="match status" value="1"/>
</dbReference>
<feature type="binding site" evidence="9">
    <location>
        <position position="10"/>
    </location>
    <ligand>
        <name>Mg(2+)</name>
        <dbReference type="ChEBI" id="CHEBI:18420"/>
    </ligand>
</feature>
<dbReference type="CDD" id="cd24010">
    <property type="entry name" value="ASKHA_NBD_AcK_PK"/>
    <property type="match status" value="1"/>
</dbReference>
<dbReference type="RefSeq" id="WP_131912818.1">
    <property type="nucleotide sequence ID" value="NZ_OU594967.1"/>
</dbReference>
<reference evidence="11 12" key="1">
    <citation type="submission" date="2019-03" db="EMBL/GenBank/DDBJ databases">
        <title>Genomic Encyclopedia of Type Strains, Phase IV (KMG-IV): sequencing the most valuable type-strain genomes for metagenomic binning, comparative biology and taxonomic classification.</title>
        <authorList>
            <person name="Goeker M."/>
        </authorList>
    </citation>
    <scope>NUCLEOTIDE SEQUENCE [LARGE SCALE GENOMIC DNA]</scope>
    <source>
        <strain evidence="11 12">DSM 18577</strain>
    </source>
</reference>
<comment type="subunit">
    <text evidence="9">Homodimer.</text>
</comment>
<dbReference type="InterPro" id="IPR043129">
    <property type="entry name" value="ATPase_NBD"/>
</dbReference>
<accession>A0A4R1JLH4</accession>
<dbReference type="HAMAP" id="MF_00020">
    <property type="entry name" value="Acetate_kinase"/>
    <property type="match status" value="1"/>
</dbReference>
<feature type="binding site" evidence="9">
    <location>
        <begin position="332"/>
        <end position="336"/>
    </location>
    <ligand>
        <name>ATP</name>
        <dbReference type="ChEBI" id="CHEBI:30616"/>
    </ligand>
</feature>
<evidence type="ECO:0000256" key="1">
    <source>
        <dbReference type="ARBA" id="ARBA00008748"/>
    </source>
</evidence>
<keyword evidence="6 9" id="KW-0418">Kinase</keyword>
<feature type="binding site" evidence="9">
    <location>
        <begin position="208"/>
        <end position="212"/>
    </location>
    <ligand>
        <name>ATP</name>
        <dbReference type="ChEBI" id="CHEBI:30616"/>
    </ligand>
</feature>
<dbReference type="EC" id="2.7.2.1" evidence="9"/>
<comment type="similarity">
    <text evidence="1 9 10">Belongs to the acetokinase family.</text>
</comment>
<dbReference type="PANTHER" id="PTHR21060">
    <property type="entry name" value="ACETATE KINASE"/>
    <property type="match status" value="1"/>
</dbReference>
<dbReference type="EMBL" id="SMGD01000013">
    <property type="protein sequence ID" value="TCK51905.1"/>
    <property type="molecule type" value="Genomic_DNA"/>
</dbReference>
<proteinExistence type="inferred from homology"/>
<dbReference type="Proteomes" id="UP000295565">
    <property type="component" value="Unassembled WGS sequence"/>
</dbReference>
<comment type="catalytic activity">
    <reaction evidence="9">
        <text>acetate + ATP = acetyl phosphate + ADP</text>
        <dbReference type="Rhea" id="RHEA:11352"/>
        <dbReference type="ChEBI" id="CHEBI:22191"/>
        <dbReference type="ChEBI" id="CHEBI:30089"/>
        <dbReference type="ChEBI" id="CHEBI:30616"/>
        <dbReference type="ChEBI" id="CHEBI:456216"/>
        <dbReference type="EC" id="2.7.2.1"/>
    </reaction>
</comment>
<sequence>MSEKLVLVLNCGSSSLKFAILNPDSGEEKITGLAECLNLDDARIGWKVHGEKSKADLGAKATHQEAIDFIVEKILAQNPELNEHIIAVGHRIVSGGEKFTKSVIVDDSVIKGLEECSDFAPLHNPPALVGIRAAMKSFPNLKHITVFDTAFHQTMPRKAYLYGLPYKLYRDHGIRRYGAHGTSHRYVANEAAKMLGKDLSECNLITAHLGNGASIAAIKNGECVDTSMGLTPLEGLVMGTRSGDIDPAIISHLVNRLGYTLDEVDHMLTKESGLLGLSEVNSDYRWVEEHSAAGDERGARAKEVFCYRIAKYIASYTAALDGRLDAVIFTGGIGENSAPARTSIVSQLGLMGLDINQEANAKAVLGASAKISTDDSPAMFVIPTNEELVIARDATALVEGKA</sequence>
<dbReference type="PIRSF" id="PIRSF000722">
    <property type="entry name" value="Acetate_prop_kin"/>
    <property type="match status" value="1"/>
</dbReference>
<keyword evidence="8 9" id="KW-0460">Magnesium</keyword>
<dbReference type="GO" id="GO:0000287">
    <property type="term" value="F:magnesium ion binding"/>
    <property type="evidence" value="ECO:0007669"/>
    <property type="project" value="UniProtKB-UniRule"/>
</dbReference>
<evidence type="ECO:0000256" key="6">
    <source>
        <dbReference type="ARBA" id="ARBA00022777"/>
    </source>
</evidence>
<name>A0A4R1JLH4_9GAMM</name>
<evidence type="ECO:0000256" key="2">
    <source>
        <dbReference type="ARBA" id="ARBA00022490"/>
    </source>
</evidence>
<evidence type="ECO:0000256" key="8">
    <source>
        <dbReference type="ARBA" id="ARBA00022842"/>
    </source>
</evidence>
<keyword evidence="3 9" id="KW-0808">Transferase</keyword>
<dbReference type="InterPro" id="IPR000890">
    <property type="entry name" value="Aliphatic_acid_kin_short-chain"/>
</dbReference>
<evidence type="ECO:0000313" key="11">
    <source>
        <dbReference type="EMBL" id="TCK51905.1"/>
    </source>
</evidence>
<evidence type="ECO:0000256" key="9">
    <source>
        <dbReference type="HAMAP-Rule" id="MF_00020"/>
    </source>
</evidence>
<dbReference type="InterPro" id="IPR004372">
    <property type="entry name" value="Ac/propionate_kinase"/>
</dbReference>
<evidence type="ECO:0000256" key="3">
    <source>
        <dbReference type="ARBA" id="ARBA00022679"/>
    </source>
</evidence>